<organism evidence="6 8">
    <name type="scientific">Laribacter hongkongensis</name>
    <dbReference type="NCBI Taxonomy" id="168471"/>
    <lineage>
        <taxon>Bacteria</taxon>
        <taxon>Pseudomonadati</taxon>
        <taxon>Pseudomonadota</taxon>
        <taxon>Betaproteobacteria</taxon>
        <taxon>Neisseriales</taxon>
        <taxon>Aquaspirillaceae</taxon>
        <taxon>Laribacter</taxon>
    </lineage>
</organism>
<reference evidence="8" key="2">
    <citation type="submission" date="2017-06" db="EMBL/GenBank/DDBJ databases">
        <title>Whole genome sequence of Laribacter hongkongensis LHGZ1.</title>
        <authorList>
            <person name="Chen D."/>
            <person name="Wu H."/>
            <person name="Chen J."/>
        </authorList>
    </citation>
    <scope>NUCLEOTIDE SEQUENCE [LARGE SCALE GENOMIC DNA]</scope>
    <source>
        <strain evidence="8">LHGZ1</strain>
    </source>
</reference>
<gene>
    <name evidence="6" type="primary">ybgF</name>
    <name evidence="2" type="synonym">cpoB</name>
    <name evidence="7" type="ORF">LH440_03530</name>
    <name evidence="6" type="ORF">LHGZ1_3353</name>
</gene>
<comment type="function">
    <text evidence="2">Mediates coordination of peptidoglycan synthesis and outer membrane constriction during cell division.</text>
</comment>
<feature type="coiled-coil region" evidence="2">
    <location>
        <begin position="27"/>
        <end position="54"/>
    </location>
</feature>
<dbReference type="EMBL" id="JAJAXM010000004">
    <property type="protein sequence ID" value="MCG9024989.1"/>
    <property type="molecule type" value="Genomic_DNA"/>
</dbReference>
<dbReference type="InterPro" id="IPR032519">
    <property type="entry name" value="YbgF_tri"/>
</dbReference>
<evidence type="ECO:0000313" key="9">
    <source>
        <dbReference type="Proteomes" id="UP001200247"/>
    </source>
</evidence>
<dbReference type="GO" id="GO:0070206">
    <property type="term" value="P:protein trimerization"/>
    <property type="evidence" value="ECO:0007669"/>
    <property type="project" value="InterPro"/>
</dbReference>
<dbReference type="PROSITE" id="PS50005">
    <property type="entry name" value="TPR"/>
    <property type="match status" value="1"/>
</dbReference>
<dbReference type="Pfam" id="PF16331">
    <property type="entry name" value="TolA_bind_tri"/>
    <property type="match status" value="1"/>
</dbReference>
<dbReference type="Proteomes" id="UP000197424">
    <property type="component" value="Chromosome"/>
</dbReference>
<keyword evidence="2" id="KW-0132">Cell division</keyword>
<evidence type="ECO:0000256" key="1">
    <source>
        <dbReference type="ARBA" id="ARBA00022729"/>
    </source>
</evidence>
<reference evidence="7 9" key="4">
    <citation type="submission" date="2021-10" db="EMBL/GenBank/DDBJ databases">
        <title>Whole-genome sequencing analysis of Laribacter hongkongensis: virulence gene profiles, carbohydrate-active enzyme prediction, and antimicrobial resistance characterization.</title>
        <authorList>
            <person name="Yuan P."/>
            <person name="Zhan Y."/>
            <person name="Chen D."/>
        </authorList>
    </citation>
    <scope>NUCLEOTIDE SEQUENCE [LARGE SCALE GENOMIC DNA]</scope>
    <source>
        <strain evidence="7 9">W67</strain>
    </source>
</reference>
<dbReference type="GO" id="GO:0030288">
    <property type="term" value="C:outer membrane-bounded periplasmic space"/>
    <property type="evidence" value="ECO:0007669"/>
    <property type="project" value="UniProtKB-UniRule"/>
</dbReference>
<feature type="domain" description="YbgF trimerisation" evidence="5">
    <location>
        <begin position="37"/>
        <end position="108"/>
    </location>
</feature>
<dbReference type="NCBIfam" id="TIGR02795">
    <property type="entry name" value="tol_pal_ybgF"/>
    <property type="match status" value="1"/>
</dbReference>
<evidence type="ECO:0000256" key="2">
    <source>
        <dbReference type="HAMAP-Rule" id="MF_02066"/>
    </source>
</evidence>
<evidence type="ECO:0000256" key="3">
    <source>
        <dbReference type="PROSITE-ProRule" id="PRU00339"/>
    </source>
</evidence>
<evidence type="ECO:0000313" key="8">
    <source>
        <dbReference type="Proteomes" id="UP000197424"/>
    </source>
</evidence>
<dbReference type="Proteomes" id="UP001200247">
    <property type="component" value="Unassembled WGS sequence"/>
</dbReference>
<dbReference type="EMBL" id="CP022115">
    <property type="protein sequence ID" value="ASJ26184.1"/>
    <property type="molecule type" value="Genomic_DNA"/>
</dbReference>
<evidence type="ECO:0000313" key="6">
    <source>
        <dbReference type="EMBL" id="ASJ26184.1"/>
    </source>
</evidence>
<feature type="signal peptide" evidence="2">
    <location>
        <begin position="1"/>
        <end position="17"/>
    </location>
</feature>
<dbReference type="GeneID" id="75108351"/>
<reference evidence="6" key="1">
    <citation type="journal article" date="2017" name="J. Antimicrob. Chemother.">
        <title>Emergence and genomic analysis of MDR Laribacter hongkongensis strain HLGZ1 from Guangzhou, China.</title>
        <authorList>
            <person name="Wu H.K."/>
            <person name="Chen J.H."/>
            <person name="Yang L."/>
            <person name="Li A.R."/>
            <person name="Su D.H."/>
            <person name="Lin Y.P."/>
            <person name="Chen D.Q."/>
        </authorList>
    </citation>
    <scope>NUCLEOTIDE SEQUENCE</scope>
    <source>
        <strain evidence="6">HLGZ1</strain>
    </source>
</reference>
<evidence type="ECO:0000259" key="4">
    <source>
        <dbReference type="Pfam" id="PF13525"/>
    </source>
</evidence>
<dbReference type="SUPFAM" id="SSF48452">
    <property type="entry name" value="TPR-like"/>
    <property type="match status" value="1"/>
</dbReference>
<name>A0A248LP28_9NEIS</name>
<dbReference type="GO" id="GO:0043093">
    <property type="term" value="P:FtsZ-dependent cytokinesis"/>
    <property type="evidence" value="ECO:0007669"/>
    <property type="project" value="UniProtKB-UniRule"/>
</dbReference>
<dbReference type="SMART" id="SM00028">
    <property type="entry name" value="TPR"/>
    <property type="match status" value="3"/>
</dbReference>
<dbReference type="InterPro" id="IPR019734">
    <property type="entry name" value="TPR_rpt"/>
</dbReference>
<dbReference type="InterPro" id="IPR034706">
    <property type="entry name" value="CpoB"/>
</dbReference>
<accession>A0A248LP28</accession>
<evidence type="ECO:0000313" key="7">
    <source>
        <dbReference type="EMBL" id="MCG9024989.1"/>
    </source>
</evidence>
<dbReference type="InterPro" id="IPR014162">
    <property type="entry name" value="CpoB_C"/>
</dbReference>
<dbReference type="Gene3D" id="1.20.5.110">
    <property type="match status" value="1"/>
</dbReference>
<reference evidence="6" key="3">
    <citation type="submission" date="2017-06" db="EMBL/GenBank/DDBJ databases">
        <authorList>
            <person name="Kim H.J."/>
            <person name="Triplett B.A."/>
        </authorList>
    </citation>
    <scope>NUCLEOTIDE SEQUENCE</scope>
    <source>
        <strain evidence="6">HLGZ1</strain>
    </source>
</reference>
<comment type="similarity">
    <text evidence="2">Belongs to the CpoB family.</text>
</comment>
<keyword evidence="2" id="KW-0175">Coiled coil</keyword>
<dbReference type="PROSITE" id="PS51257">
    <property type="entry name" value="PROKAR_LIPOPROTEIN"/>
    <property type="match status" value="1"/>
</dbReference>
<keyword evidence="1 2" id="KW-0732">Signal</keyword>
<feature type="domain" description="Outer membrane lipoprotein BamD-like" evidence="4">
    <location>
        <begin position="133"/>
        <end position="253"/>
    </location>
</feature>
<sequence precursor="true">MNPILRRLTLAALPAFVAAGCASTNDLEQTRAQVVQQQQRLQQIESKISNEQLLEMLRQVEILKAETAKLKGDVEVLTYNLQTTQTRQNDLYNDLDQRLMPLEGKTAAPAAAAGETAGNPAVAQTQPTVDPVQAGYDQALGLLRQRDFKKAIPALKSFIDANPQAAQAPDARYWLGVAYNAERQFQPAIDTYQRFIELSPNHPRVPDAMRNLGGCQRDLGDTARAKSTWQALIKKFPKSEAAQKAKQQLASLK</sequence>
<protein>
    <recommendedName>
        <fullName evidence="2">Cell division coordinator CpoB</fullName>
    </recommendedName>
</protein>
<dbReference type="OrthoDB" id="8525418at2"/>
<evidence type="ECO:0000259" key="5">
    <source>
        <dbReference type="Pfam" id="PF16331"/>
    </source>
</evidence>
<feature type="chain" id="PRO_5044351082" description="Cell division coordinator CpoB" evidence="2">
    <location>
        <begin position="18"/>
        <end position="253"/>
    </location>
</feature>
<keyword evidence="2" id="KW-0131">Cell cycle</keyword>
<comment type="subcellular location">
    <subcellularLocation>
        <location evidence="2">Periplasm</location>
    </subcellularLocation>
</comment>
<dbReference type="AlphaFoldDB" id="A0A248LP28"/>
<dbReference type="Gene3D" id="1.25.40.10">
    <property type="entry name" value="Tetratricopeptide repeat domain"/>
    <property type="match status" value="1"/>
</dbReference>
<feature type="repeat" description="TPR" evidence="3">
    <location>
        <begin position="169"/>
        <end position="202"/>
    </location>
</feature>
<dbReference type="RefSeq" id="WP_027823169.1">
    <property type="nucleotide sequence ID" value="NZ_CP022115.1"/>
</dbReference>
<keyword evidence="2" id="KW-0574">Periplasm</keyword>
<keyword evidence="3" id="KW-0802">TPR repeat</keyword>
<dbReference type="Pfam" id="PF13525">
    <property type="entry name" value="YfiO"/>
    <property type="match status" value="1"/>
</dbReference>
<proteinExistence type="inferred from homology"/>
<dbReference type="HAMAP" id="MF_02066">
    <property type="entry name" value="CpoB"/>
    <property type="match status" value="1"/>
</dbReference>
<dbReference type="InterPro" id="IPR011990">
    <property type="entry name" value="TPR-like_helical_dom_sf"/>
</dbReference>
<dbReference type="InterPro" id="IPR039565">
    <property type="entry name" value="BamD-like"/>
</dbReference>